<dbReference type="EMBL" id="KZ678165">
    <property type="protein sequence ID" value="PSN59109.1"/>
    <property type="molecule type" value="Genomic_DNA"/>
</dbReference>
<dbReference type="Pfam" id="PF00106">
    <property type="entry name" value="adh_short"/>
    <property type="match status" value="1"/>
</dbReference>
<evidence type="ECO:0000313" key="4">
    <source>
        <dbReference type="EMBL" id="PSN59109.1"/>
    </source>
</evidence>
<name>A0A2T2N173_CORCC</name>
<dbReference type="PRINTS" id="PR00081">
    <property type="entry name" value="GDHRDH"/>
</dbReference>
<dbReference type="OrthoDB" id="191139at2759"/>
<keyword evidence="5" id="KW-1185">Reference proteome</keyword>
<dbReference type="InterPro" id="IPR036291">
    <property type="entry name" value="NAD(P)-bd_dom_sf"/>
</dbReference>
<proteinExistence type="inferred from homology"/>
<dbReference type="Gene3D" id="3.40.50.720">
    <property type="entry name" value="NAD(P)-binding Rossmann-like Domain"/>
    <property type="match status" value="2"/>
</dbReference>
<reference evidence="4 5" key="1">
    <citation type="journal article" date="2018" name="Front. Microbiol.">
        <title>Genome-Wide Analysis of Corynespora cassiicola Leaf Fall Disease Putative Effectors.</title>
        <authorList>
            <person name="Lopez D."/>
            <person name="Ribeiro S."/>
            <person name="Label P."/>
            <person name="Fumanal B."/>
            <person name="Venisse J.S."/>
            <person name="Kohler A."/>
            <person name="de Oliveira R.R."/>
            <person name="Labutti K."/>
            <person name="Lipzen A."/>
            <person name="Lail K."/>
            <person name="Bauer D."/>
            <person name="Ohm R.A."/>
            <person name="Barry K.W."/>
            <person name="Spatafora J."/>
            <person name="Grigoriev I.V."/>
            <person name="Martin F.M."/>
            <person name="Pujade-Renaud V."/>
        </authorList>
    </citation>
    <scope>NUCLEOTIDE SEQUENCE [LARGE SCALE GENOMIC DNA]</scope>
    <source>
        <strain evidence="4 5">Philippines</strain>
    </source>
</reference>
<keyword evidence="2" id="KW-0560">Oxidoreductase</keyword>
<protein>
    <submittedName>
        <fullName evidence="4">NAD(P)-binding protein</fullName>
    </submittedName>
</protein>
<gene>
    <name evidence="4" type="ORF">BS50DRAFT_626881</name>
</gene>
<accession>A0A2T2N173</accession>
<keyword evidence="3" id="KW-0812">Transmembrane</keyword>
<dbReference type="SUPFAM" id="SSF51735">
    <property type="entry name" value="NAD(P)-binding Rossmann-fold domains"/>
    <property type="match status" value="1"/>
</dbReference>
<evidence type="ECO:0000313" key="5">
    <source>
        <dbReference type="Proteomes" id="UP000240883"/>
    </source>
</evidence>
<comment type="similarity">
    <text evidence="1">Belongs to the short-chain dehydrogenases/reductases (SDR) family.</text>
</comment>
<dbReference type="Proteomes" id="UP000240883">
    <property type="component" value="Unassembled WGS sequence"/>
</dbReference>
<dbReference type="AlphaFoldDB" id="A0A2T2N173"/>
<sequence>MEIKLRNSVVYTHCIATLIYSVIFLPSISVTMPRYTTSHLAENVAGPGDARPTALQIVKDEGLINKLEGKIYLVTGVSSGIGVETFRALHATGADVYGTVRDVSKGKRVVDGILAEKFEGKGRLELIEMDLSSFKSVRHGAKELLEKTQGRLNGVIANAGHFLLFQLLKDALLSSATPDFPSRYVSVASQAHRLGSVHFKNINFTASYDPWLAYGQSKTANIWLANAIERHFGHEHLHATSVHPGVMMDTGLAHHFTPDDLAAFKFENPVQKDWLKNSQQGAATQVLAAIGLEWKDKGGRFLANCEEQNSYKEYEAEGRDEFQNDGYAEWVYDSVGQERLWKESLAMVSLKGE</sequence>
<feature type="transmembrane region" description="Helical" evidence="3">
    <location>
        <begin position="9"/>
        <end position="28"/>
    </location>
</feature>
<evidence type="ECO:0000256" key="3">
    <source>
        <dbReference type="SAM" id="Phobius"/>
    </source>
</evidence>
<dbReference type="PANTHER" id="PTHR24320:SF272">
    <property type="entry name" value="NAD(P)-BINDING ROSSMANN-FOLD SUPERFAMILY PROTEIN"/>
    <property type="match status" value="1"/>
</dbReference>
<dbReference type="InterPro" id="IPR002347">
    <property type="entry name" value="SDR_fam"/>
</dbReference>
<dbReference type="GO" id="GO:0016491">
    <property type="term" value="F:oxidoreductase activity"/>
    <property type="evidence" value="ECO:0007669"/>
    <property type="project" value="UniProtKB-KW"/>
</dbReference>
<evidence type="ECO:0000256" key="1">
    <source>
        <dbReference type="ARBA" id="ARBA00006484"/>
    </source>
</evidence>
<keyword evidence="3" id="KW-0472">Membrane</keyword>
<dbReference type="PANTHER" id="PTHR24320">
    <property type="entry name" value="RETINOL DEHYDROGENASE"/>
    <property type="match status" value="1"/>
</dbReference>
<dbReference type="STRING" id="1448308.A0A2T2N173"/>
<organism evidence="4 5">
    <name type="scientific">Corynespora cassiicola Philippines</name>
    <dbReference type="NCBI Taxonomy" id="1448308"/>
    <lineage>
        <taxon>Eukaryota</taxon>
        <taxon>Fungi</taxon>
        <taxon>Dikarya</taxon>
        <taxon>Ascomycota</taxon>
        <taxon>Pezizomycotina</taxon>
        <taxon>Dothideomycetes</taxon>
        <taxon>Pleosporomycetidae</taxon>
        <taxon>Pleosporales</taxon>
        <taxon>Corynesporascaceae</taxon>
        <taxon>Corynespora</taxon>
    </lineage>
</organism>
<evidence type="ECO:0000256" key="2">
    <source>
        <dbReference type="ARBA" id="ARBA00023002"/>
    </source>
</evidence>
<keyword evidence="3" id="KW-1133">Transmembrane helix</keyword>